<accession>A0A173WBM9</accession>
<gene>
    <name evidence="1" type="ORF">ERS852406_00081</name>
</gene>
<dbReference type="EMBL" id="CYYV01000001">
    <property type="protein sequence ID" value="CUN36871.1"/>
    <property type="molecule type" value="Genomic_DNA"/>
</dbReference>
<dbReference type="AlphaFoldDB" id="A0A173WBM9"/>
<sequence>MQKQQMLQRPVQKRKDQGDFAVAFWKLRVTEQDRKKVAEIWEIILYAVKQIR</sequence>
<evidence type="ECO:0000313" key="1">
    <source>
        <dbReference type="EMBL" id="CUN36871.1"/>
    </source>
</evidence>
<proteinExistence type="predicted"/>
<name>A0A173WBM9_9FIRM</name>
<evidence type="ECO:0000313" key="2">
    <source>
        <dbReference type="Proteomes" id="UP000095706"/>
    </source>
</evidence>
<reference evidence="1 2" key="1">
    <citation type="submission" date="2015-09" db="EMBL/GenBank/DDBJ databases">
        <authorList>
            <consortium name="Pathogen Informatics"/>
        </authorList>
    </citation>
    <scope>NUCLEOTIDE SEQUENCE [LARGE SCALE GENOMIC DNA]</scope>
    <source>
        <strain evidence="1 2">2789STDY5608849</strain>
    </source>
</reference>
<dbReference type="Proteomes" id="UP000095706">
    <property type="component" value="Unassembled WGS sequence"/>
</dbReference>
<organism evidence="1 2">
    <name type="scientific">Fusicatenibacter saccharivorans</name>
    <dbReference type="NCBI Taxonomy" id="1150298"/>
    <lineage>
        <taxon>Bacteria</taxon>
        <taxon>Bacillati</taxon>
        <taxon>Bacillota</taxon>
        <taxon>Clostridia</taxon>
        <taxon>Lachnospirales</taxon>
        <taxon>Lachnospiraceae</taxon>
        <taxon>Fusicatenibacter</taxon>
    </lineage>
</organism>
<protein>
    <submittedName>
        <fullName evidence="1">Uncharacterized protein</fullName>
    </submittedName>
</protein>